<evidence type="ECO:0000313" key="3">
    <source>
        <dbReference type="EMBL" id="VDN56060.1"/>
    </source>
</evidence>
<dbReference type="GO" id="GO:0099078">
    <property type="term" value="C:BORC complex"/>
    <property type="evidence" value="ECO:0007669"/>
    <property type="project" value="TreeGrafter"/>
</dbReference>
<dbReference type="WBParaSite" id="DME_0000167301-mRNA-1">
    <property type="protein sequence ID" value="DME_0000167301-mRNA-1"/>
    <property type="gene ID" value="DME_0000167301"/>
</dbReference>
<dbReference type="STRING" id="318479.A0A0N4U4G3"/>
<protein>
    <submittedName>
        <fullName evidence="6">KxDL domain-containing protein</fullName>
    </submittedName>
</protein>
<organism evidence="4 6">
    <name type="scientific">Dracunculus medinensis</name>
    <name type="common">Guinea worm</name>
    <dbReference type="NCBI Taxonomy" id="318479"/>
    <lineage>
        <taxon>Eukaryota</taxon>
        <taxon>Metazoa</taxon>
        <taxon>Ecdysozoa</taxon>
        <taxon>Nematoda</taxon>
        <taxon>Chromadorea</taxon>
        <taxon>Rhabditida</taxon>
        <taxon>Spirurina</taxon>
        <taxon>Dracunculoidea</taxon>
        <taxon>Dracunculidae</taxon>
        <taxon>Dracunculus</taxon>
    </lineage>
</organism>
<dbReference type="PANTHER" id="PTHR13511">
    <property type="entry name" value="KXDL MOTIF-CONTAINING PROTEIN 1"/>
    <property type="match status" value="1"/>
</dbReference>
<evidence type="ECO:0000259" key="2">
    <source>
        <dbReference type="Pfam" id="PF10241"/>
    </source>
</evidence>
<dbReference type="OrthoDB" id="10258877at2759"/>
<dbReference type="PANTHER" id="PTHR13511:SF0">
    <property type="entry name" value="KXDL MOTIF-CONTAINING PROTEIN 1"/>
    <property type="match status" value="1"/>
</dbReference>
<sequence length="118" mass="13395">MDNSPASSSTSGNSNDGHLIELLATQIDSDSIATVINYQKNSLARFEKTNEMLSNCCILSEKRLEKAKKEFAENRELILGVKADLESIFHRIRLFKQILAKKYPTIYNEVESLNKNEE</sequence>
<evidence type="ECO:0000313" key="5">
    <source>
        <dbReference type="Proteomes" id="UP000274756"/>
    </source>
</evidence>
<dbReference type="Proteomes" id="UP000038040">
    <property type="component" value="Unplaced"/>
</dbReference>
<evidence type="ECO:0000313" key="6">
    <source>
        <dbReference type="WBParaSite" id="DME_0000167301-mRNA-1"/>
    </source>
</evidence>
<keyword evidence="5" id="KW-1185">Reference proteome</keyword>
<name>A0A0N4U4G3_DRAME</name>
<gene>
    <name evidence="3" type="ORF">DME_LOCUS6033</name>
</gene>
<reference evidence="6" key="1">
    <citation type="submission" date="2017-02" db="UniProtKB">
        <authorList>
            <consortium name="WormBaseParasite"/>
        </authorList>
    </citation>
    <scope>IDENTIFICATION</scope>
</reference>
<comment type="similarity">
    <text evidence="1">Belongs to the KXD1 family.</text>
</comment>
<accession>A0A0N4U4G3</accession>
<dbReference type="InterPro" id="IPR039843">
    <property type="entry name" value="KXD1-like"/>
</dbReference>
<dbReference type="Proteomes" id="UP000274756">
    <property type="component" value="Unassembled WGS sequence"/>
</dbReference>
<dbReference type="EMBL" id="UYYG01001154">
    <property type="protein sequence ID" value="VDN56060.1"/>
    <property type="molecule type" value="Genomic_DNA"/>
</dbReference>
<evidence type="ECO:0000313" key="4">
    <source>
        <dbReference type="Proteomes" id="UP000038040"/>
    </source>
</evidence>
<feature type="domain" description="KxDL" evidence="2">
    <location>
        <begin position="23"/>
        <end position="107"/>
    </location>
</feature>
<dbReference type="GO" id="GO:0032418">
    <property type="term" value="P:lysosome localization"/>
    <property type="evidence" value="ECO:0007669"/>
    <property type="project" value="TreeGrafter"/>
</dbReference>
<reference evidence="3 5" key="2">
    <citation type="submission" date="2018-11" db="EMBL/GenBank/DDBJ databases">
        <authorList>
            <consortium name="Pathogen Informatics"/>
        </authorList>
    </citation>
    <scope>NUCLEOTIDE SEQUENCE [LARGE SCALE GENOMIC DNA]</scope>
</reference>
<dbReference type="Pfam" id="PF10241">
    <property type="entry name" value="KxDL"/>
    <property type="match status" value="1"/>
</dbReference>
<proteinExistence type="inferred from homology"/>
<evidence type="ECO:0000256" key="1">
    <source>
        <dbReference type="ARBA" id="ARBA00005913"/>
    </source>
</evidence>
<dbReference type="InterPro" id="IPR019371">
    <property type="entry name" value="KxDL_dom"/>
</dbReference>
<dbReference type="AlphaFoldDB" id="A0A0N4U4G3"/>